<dbReference type="PANTHER" id="PTHR24276:SF98">
    <property type="entry name" value="FI18310P1-RELATED"/>
    <property type="match status" value="1"/>
</dbReference>
<evidence type="ECO:0000256" key="3">
    <source>
        <dbReference type="ARBA" id="ARBA00022825"/>
    </source>
</evidence>
<dbReference type="InterPro" id="IPR001254">
    <property type="entry name" value="Trypsin_dom"/>
</dbReference>
<keyword evidence="2" id="KW-0378">Hydrolase</keyword>
<dbReference type="PROSITE" id="PS50240">
    <property type="entry name" value="TRYPSIN_DOM"/>
    <property type="match status" value="1"/>
</dbReference>
<dbReference type="SUPFAM" id="SSF50494">
    <property type="entry name" value="Trypsin-like serine proteases"/>
    <property type="match status" value="1"/>
</dbReference>
<dbReference type="InterPro" id="IPR009003">
    <property type="entry name" value="Peptidase_S1_PA"/>
</dbReference>
<dbReference type="Proteomes" id="UP000648187">
    <property type="component" value="Unassembled WGS sequence"/>
</dbReference>
<evidence type="ECO:0000256" key="6">
    <source>
        <dbReference type="SAM" id="SignalP"/>
    </source>
</evidence>
<dbReference type="Pfam" id="PF00089">
    <property type="entry name" value="Trypsin"/>
    <property type="match status" value="1"/>
</dbReference>
<dbReference type="EMBL" id="JACKWZ010000752">
    <property type="protein sequence ID" value="KAF9405364.1"/>
    <property type="molecule type" value="Genomic_DNA"/>
</dbReference>
<evidence type="ECO:0000256" key="5">
    <source>
        <dbReference type="SAM" id="MobiDB-lite"/>
    </source>
</evidence>
<evidence type="ECO:0000313" key="9">
    <source>
        <dbReference type="Proteomes" id="UP000648187"/>
    </source>
</evidence>
<feature type="domain" description="Peptidase S1" evidence="7">
    <location>
        <begin position="231"/>
        <end position="470"/>
    </location>
</feature>
<reference evidence="8" key="1">
    <citation type="submission" date="2020-08" db="EMBL/GenBank/DDBJ databases">
        <title>Spodoptera exigua strain:BAW_Kor-Di-RS1 Genome sequencing and assembly.</title>
        <authorList>
            <person name="Kim J."/>
            <person name="Nam H.Y."/>
            <person name="Kwon M."/>
            <person name="Choi J.H."/>
            <person name="Cho S.R."/>
            <person name="Kim G.-H."/>
        </authorList>
    </citation>
    <scope>NUCLEOTIDE SEQUENCE</scope>
    <source>
        <strain evidence="8">BAW_Kor-Di-RS1</strain>
        <tissue evidence="8">Whole-body</tissue>
    </source>
</reference>
<dbReference type="AlphaFoldDB" id="A0A835G2I1"/>
<dbReference type="GO" id="GO:0004252">
    <property type="term" value="F:serine-type endopeptidase activity"/>
    <property type="evidence" value="ECO:0007669"/>
    <property type="project" value="InterPro"/>
</dbReference>
<protein>
    <recommendedName>
        <fullName evidence="7">Peptidase S1 domain-containing protein</fullName>
    </recommendedName>
</protein>
<organism evidence="8 9">
    <name type="scientific">Spodoptera exigua</name>
    <name type="common">Beet armyworm</name>
    <name type="synonym">Noctua fulgens</name>
    <dbReference type="NCBI Taxonomy" id="7107"/>
    <lineage>
        <taxon>Eukaryota</taxon>
        <taxon>Metazoa</taxon>
        <taxon>Ecdysozoa</taxon>
        <taxon>Arthropoda</taxon>
        <taxon>Hexapoda</taxon>
        <taxon>Insecta</taxon>
        <taxon>Pterygota</taxon>
        <taxon>Neoptera</taxon>
        <taxon>Endopterygota</taxon>
        <taxon>Lepidoptera</taxon>
        <taxon>Glossata</taxon>
        <taxon>Ditrysia</taxon>
        <taxon>Noctuoidea</taxon>
        <taxon>Noctuidae</taxon>
        <taxon>Amphipyrinae</taxon>
        <taxon>Spodoptera</taxon>
    </lineage>
</organism>
<feature type="compositionally biased region" description="Polar residues" evidence="5">
    <location>
        <begin position="145"/>
        <end position="154"/>
    </location>
</feature>
<comment type="caution">
    <text evidence="8">The sequence shown here is derived from an EMBL/GenBank/DDBJ whole genome shotgun (WGS) entry which is preliminary data.</text>
</comment>
<dbReference type="PANTHER" id="PTHR24276">
    <property type="entry name" value="POLYSERASE-RELATED"/>
    <property type="match status" value="1"/>
</dbReference>
<dbReference type="GO" id="GO:0006508">
    <property type="term" value="P:proteolysis"/>
    <property type="evidence" value="ECO:0007669"/>
    <property type="project" value="UniProtKB-KW"/>
</dbReference>
<dbReference type="SMART" id="SM00020">
    <property type="entry name" value="Tryp_SPc"/>
    <property type="match status" value="1"/>
</dbReference>
<sequence>MKLTAIIMLLIHVVVARHNYRTLLETILKSKRNVYSKVDDDVQNIMNNLFDSLNLAPDFPSRSRIKLLLTMHYDLKSIAEKNFDAHEKMLDAVEFSTDKSTTNGISLFELIEDILDNKPYNLSSTLYGKYVPRKRTKHKRVTHVPRTQTSTTETILKKSTKPQPVFADSNEFMEFIQDFIKKIDQLSENDFSRPPPDVVQPEEDDDDDLEFWDPPPVLELDFVNDTESRRIYKGKRSTVKSYPFLVSIHLMGTFACAGSILTKDLVISAASCLQLLYNNRFYRENPSGVTVRVGSDYFSRGGEIIKVVEAYFHPAYNPKTLANNLVMLRLYKHIRFLRREKKVKRIKYDRIPANLATNTDGIIVVGWGARKQSNLIDQFEKMLVAKLDIYQVNECAEIYSPTFVTEKHFCAGFITQGGGACNKDVGGPGVVGGTLVGVISFGAPVCGAVDSPTVFTKLGYYGKWIKSIIKTRSGIQPLQVRTIIRPLKHLTRPPILKAKPTIIPRYVPSSEEAHNLAERAGGIPELSDIDSLPDILYEDMPEEDVVDMFSTTKRIKYLEHPLVNKSFIPLSWIFTPKTSTKYVTIPLSTSPTKPHHMTELEQPQTETVTERTVTTTIGSITDFILLSYERTKDANYDEAIPTKATKKTARQRALLQNHKRSKQIGYSRQPGRGLFGDIHNYYLMHPK</sequence>
<evidence type="ECO:0000256" key="4">
    <source>
        <dbReference type="ARBA" id="ARBA00023157"/>
    </source>
</evidence>
<dbReference type="Gene3D" id="2.40.10.10">
    <property type="entry name" value="Trypsin-like serine proteases"/>
    <property type="match status" value="1"/>
</dbReference>
<feature type="chain" id="PRO_5033022148" description="Peptidase S1 domain-containing protein" evidence="6">
    <location>
        <begin position="17"/>
        <end position="687"/>
    </location>
</feature>
<gene>
    <name evidence="8" type="ORF">HW555_013867</name>
</gene>
<keyword evidence="6" id="KW-0732">Signal</keyword>
<proteinExistence type="predicted"/>
<keyword evidence="3" id="KW-0720">Serine protease</keyword>
<feature type="region of interest" description="Disordered" evidence="5">
    <location>
        <begin position="137"/>
        <end position="160"/>
    </location>
</feature>
<evidence type="ECO:0000256" key="1">
    <source>
        <dbReference type="ARBA" id="ARBA00022670"/>
    </source>
</evidence>
<name>A0A835G2I1_SPOEX</name>
<keyword evidence="9" id="KW-1185">Reference proteome</keyword>
<evidence type="ECO:0000313" key="8">
    <source>
        <dbReference type="EMBL" id="KAF9405364.1"/>
    </source>
</evidence>
<feature type="signal peptide" evidence="6">
    <location>
        <begin position="1"/>
        <end position="16"/>
    </location>
</feature>
<accession>A0A835G2I1</accession>
<evidence type="ECO:0000256" key="2">
    <source>
        <dbReference type="ARBA" id="ARBA00022801"/>
    </source>
</evidence>
<dbReference type="InterPro" id="IPR050430">
    <property type="entry name" value="Peptidase_S1"/>
</dbReference>
<keyword evidence="4" id="KW-1015">Disulfide bond</keyword>
<keyword evidence="1" id="KW-0645">Protease</keyword>
<evidence type="ECO:0000259" key="7">
    <source>
        <dbReference type="PROSITE" id="PS50240"/>
    </source>
</evidence>
<dbReference type="InterPro" id="IPR043504">
    <property type="entry name" value="Peptidase_S1_PA_chymotrypsin"/>
</dbReference>